<comment type="cofactor">
    <cofactor evidence="1 5">
        <name>pyridoxal 5'-phosphate</name>
        <dbReference type="ChEBI" id="CHEBI:597326"/>
    </cofactor>
</comment>
<evidence type="ECO:0000313" key="8">
    <source>
        <dbReference type="Proteomes" id="UP001247754"/>
    </source>
</evidence>
<dbReference type="InterPro" id="IPR015422">
    <property type="entry name" value="PyrdxlP-dep_Trfase_small"/>
</dbReference>
<dbReference type="PANTHER" id="PTHR48097:SF5">
    <property type="entry name" value="LOW SPECIFICITY L-THREONINE ALDOLASE"/>
    <property type="match status" value="1"/>
</dbReference>
<dbReference type="InterPro" id="IPR001597">
    <property type="entry name" value="ArAA_b-elim_lyase/Thr_aldolase"/>
</dbReference>
<keyword evidence="5 7" id="KW-0456">Lyase</keyword>
<comment type="function">
    <text evidence="5">Catalyzes the cleavage of L-allo-threonine and L-threonine to glycine and acetaldehyde.</text>
</comment>
<accession>A0ABU1F797</accession>
<dbReference type="InterPro" id="IPR026273">
    <property type="entry name" value="Low_specificity_L-TA_bact"/>
</dbReference>
<dbReference type="PIRSF" id="PIRSF038940">
    <property type="entry name" value="Low_specificity_LTA"/>
    <property type="match status" value="1"/>
</dbReference>
<dbReference type="Gene3D" id="3.40.640.10">
    <property type="entry name" value="Type I PLP-dependent aspartate aminotransferase-like (Major domain)"/>
    <property type="match status" value="1"/>
</dbReference>
<dbReference type="EMBL" id="JAVKPH010000005">
    <property type="protein sequence ID" value="MDR5652314.1"/>
    <property type="molecule type" value="Genomic_DNA"/>
</dbReference>
<evidence type="ECO:0000256" key="3">
    <source>
        <dbReference type="ARBA" id="ARBA00011881"/>
    </source>
</evidence>
<evidence type="ECO:0000256" key="1">
    <source>
        <dbReference type="ARBA" id="ARBA00001933"/>
    </source>
</evidence>
<dbReference type="Proteomes" id="UP001247754">
    <property type="component" value="Unassembled WGS sequence"/>
</dbReference>
<evidence type="ECO:0000256" key="4">
    <source>
        <dbReference type="ARBA" id="ARBA00022898"/>
    </source>
</evidence>
<dbReference type="PANTHER" id="PTHR48097">
    <property type="entry name" value="L-THREONINE ALDOLASE-RELATED"/>
    <property type="match status" value="1"/>
</dbReference>
<comment type="subunit">
    <text evidence="3">Homotetramer.</text>
</comment>
<dbReference type="SUPFAM" id="SSF53383">
    <property type="entry name" value="PLP-dependent transferases"/>
    <property type="match status" value="1"/>
</dbReference>
<evidence type="ECO:0000313" key="7">
    <source>
        <dbReference type="EMBL" id="MDR5652314.1"/>
    </source>
</evidence>
<protein>
    <recommendedName>
        <fullName evidence="5">L-threonine aldolase</fullName>
        <ecNumber evidence="5">4.1.2.48</ecNumber>
    </recommendedName>
</protein>
<organism evidence="7 8">
    <name type="scientific">Ruixingdingia sedimenti</name>
    <dbReference type="NCBI Taxonomy" id="3073604"/>
    <lineage>
        <taxon>Bacteria</taxon>
        <taxon>Pseudomonadati</taxon>
        <taxon>Pseudomonadota</taxon>
        <taxon>Alphaproteobacteria</taxon>
        <taxon>Rhodobacterales</taxon>
        <taxon>Paracoccaceae</taxon>
        <taxon>Ruixingdingia</taxon>
    </lineage>
</organism>
<dbReference type="GO" id="GO:0016829">
    <property type="term" value="F:lyase activity"/>
    <property type="evidence" value="ECO:0007669"/>
    <property type="project" value="UniProtKB-KW"/>
</dbReference>
<name>A0ABU1F797_9RHOB</name>
<comment type="caution">
    <text evidence="7">The sequence shown here is derived from an EMBL/GenBank/DDBJ whole genome shotgun (WGS) entry which is preliminary data.</text>
</comment>
<proteinExistence type="inferred from homology"/>
<comment type="catalytic activity">
    <reaction evidence="5">
        <text>L-threonine = acetaldehyde + glycine</text>
        <dbReference type="Rhea" id="RHEA:19625"/>
        <dbReference type="ChEBI" id="CHEBI:15343"/>
        <dbReference type="ChEBI" id="CHEBI:57305"/>
        <dbReference type="ChEBI" id="CHEBI:57926"/>
        <dbReference type="EC" id="4.1.2.48"/>
    </reaction>
</comment>
<dbReference type="Gene3D" id="3.90.1150.10">
    <property type="entry name" value="Aspartate Aminotransferase, domain 1"/>
    <property type="match status" value="1"/>
</dbReference>
<sequence length="341" mass="34393">MFFASDNGAPCPAPVMAALAAANDGPAMPYGADPLTARAVAMIRDLFEAPGAAVHLVATGTAANALALGAVCPAYGAVFCADQAHILHDECGAPEFYTGGAKLLPVAAPDGRMDPAALAAAVDRLAGAGVHAVRPAAVSLSNLSELGTLHTPAQVAELAAIAHARGLAVHMDGARLANALATAGCSPAEATWKAGVDVLSLGGTKNGLMGAEAVVIFDPARAADFDRRRKRGGHLLSKHRYLAAQIAAWLEGGLWLDLATRANAMAARLAAGIAALPGGRLLHPVQGNMVFATLPAPSLARARAAGARFYPHGDGHGAVRLVASWATTAAEVDGFLAALRG</sequence>
<comment type="similarity">
    <text evidence="2 5">Belongs to the threonine aldolase family.</text>
</comment>
<comment type="catalytic activity">
    <reaction evidence="5">
        <text>L-allo-threonine = acetaldehyde + glycine</text>
        <dbReference type="Rhea" id="RHEA:26209"/>
        <dbReference type="ChEBI" id="CHEBI:15343"/>
        <dbReference type="ChEBI" id="CHEBI:57305"/>
        <dbReference type="ChEBI" id="CHEBI:58585"/>
        <dbReference type="EC" id="4.1.2.48"/>
    </reaction>
</comment>
<evidence type="ECO:0000259" key="6">
    <source>
        <dbReference type="Pfam" id="PF01212"/>
    </source>
</evidence>
<dbReference type="InterPro" id="IPR015421">
    <property type="entry name" value="PyrdxlP-dep_Trfase_major"/>
</dbReference>
<dbReference type="RefSeq" id="WP_310456563.1">
    <property type="nucleotide sequence ID" value="NZ_JAVKPH010000005.1"/>
</dbReference>
<gene>
    <name evidence="7" type="ORF">RGD00_06855</name>
</gene>
<keyword evidence="4 5" id="KW-0663">Pyridoxal phosphate</keyword>
<dbReference type="Pfam" id="PF01212">
    <property type="entry name" value="Beta_elim_lyase"/>
    <property type="match status" value="1"/>
</dbReference>
<reference evidence="7 8" key="1">
    <citation type="submission" date="2023-09" db="EMBL/GenBank/DDBJ databases">
        <title>Xinfangfangia sedmenti sp. nov., isolated the sedment.</title>
        <authorList>
            <person name="Xu L."/>
        </authorList>
    </citation>
    <scope>NUCLEOTIDE SEQUENCE [LARGE SCALE GENOMIC DNA]</scope>
    <source>
        <strain evidence="7 8">LG-4</strain>
    </source>
</reference>
<feature type="domain" description="Aromatic amino acid beta-eliminating lyase/threonine aldolase" evidence="6">
    <location>
        <begin position="3"/>
        <end position="291"/>
    </location>
</feature>
<keyword evidence="8" id="KW-1185">Reference proteome</keyword>
<evidence type="ECO:0000256" key="5">
    <source>
        <dbReference type="PIRNR" id="PIRNR038940"/>
    </source>
</evidence>
<evidence type="ECO:0000256" key="2">
    <source>
        <dbReference type="ARBA" id="ARBA00006966"/>
    </source>
</evidence>
<dbReference type="InterPro" id="IPR015424">
    <property type="entry name" value="PyrdxlP-dep_Trfase"/>
</dbReference>
<dbReference type="EC" id="4.1.2.48" evidence="5"/>